<evidence type="ECO:0000313" key="1">
    <source>
        <dbReference type="EMBL" id="GAA4082714.1"/>
    </source>
</evidence>
<reference evidence="2" key="1">
    <citation type="journal article" date="2019" name="Int. J. Syst. Evol. Microbiol.">
        <title>The Global Catalogue of Microorganisms (GCM) 10K type strain sequencing project: providing services to taxonomists for standard genome sequencing and annotation.</title>
        <authorList>
            <consortium name="The Broad Institute Genomics Platform"/>
            <consortium name="The Broad Institute Genome Sequencing Center for Infectious Disease"/>
            <person name="Wu L."/>
            <person name="Ma J."/>
        </authorList>
    </citation>
    <scope>NUCLEOTIDE SEQUENCE [LARGE SCALE GENOMIC DNA]</scope>
    <source>
        <strain evidence="2">JCM 16702</strain>
    </source>
</reference>
<evidence type="ECO:0008006" key="3">
    <source>
        <dbReference type="Google" id="ProtNLM"/>
    </source>
</evidence>
<protein>
    <recommendedName>
        <fullName evidence="3">Phage tail protein</fullName>
    </recommendedName>
</protein>
<comment type="caution">
    <text evidence="1">The sequence shown here is derived from an EMBL/GenBank/DDBJ whole genome shotgun (WGS) entry which is preliminary data.</text>
</comment>
<organism evidence="1 2">
    <name type="scientific">Actinomadura miaoliensis</name>
    <dbReference type="NCBI Taxonomy" id="430685"/>
    <lineage>
        <taxon>Bacteria</taxon>
        <taxon>Bacillati</taxon>
        <taxon>Actinomycetota</taxon>
        <taxon>Actinomycetes</taxon>
        <taxon>Streptosporangiales</taxon>
        <taxon>Thermomonosporaceae</taxon>
        <taxon>Actinomadura</taxon>
    </lineage>
</organism>
<sequence>MAVTVTNLIQGPADLFVGQFGATEPPEEEVALPVDETSVATEWRDIGGTQGGVTLEVELEYSELEVDQIVDIPESRLTKRTFKVNTNMAEPTLENLRFAFNGGTINTGAGYKSYSPTMDNSAVSPNYSAAIFDGIAPAGLRRRVIVRKVINEATVEQESVKDGQTLLPVELKAHYVSRSVPPFDYVDEDDGGS</sequence>
<dbReference type="EMBL" id="BAAAZG010000035">
    <property type="protein sequence ID" value="GAA4082714.1"/>
    <property type="molecule type" value="Genomic_DNA"/>
</dbReference>
<name>A0ABP7W8K4_9ACTN</name>
<dbReference type="Proteomes" id="UP001500683">
    <property type="component" value="Unassembled WGS sequence"/>
</dbReference>
<evidence type="ECO:0000313" key="2">
    <source>
        <dbReference type="Proteomes" id="UP001500683"/>
    </source>
</evidence>
<accession>A0ABP7W8K4</accession>
<proteinExistence type="predicted"/>
<dbReference type="RefSeq" id="WP_344951446.1">
    <property type="nucleotide sequence ID" value="NZ_BAAAZG010000035.1"/>
</dbReference>
<gene>
    <name evidence="1" type="ORF">GCM10022214_47470</name>
</gene>
<keyword evidence="2" id="KW-1185">Reference proteome</keyword>